<organism evidence="2 3">
    <name type="scientific">Dendrobium catenatum</name>
    <dbReference type="NCBI Taxonomy" id="906689"/>
    <lineage>
        <taxon>Eukaryota</taxon>
        <taxon>Viridiplantae</taxon>
        <taxon>Streptophyta</taxon>
        <taxon>Embryophyta</taxon>
        <taxon>Tracheophyta</taxon>
        <taxon>Spermatophyta</taxon>
        <taxon>Magnoliopsida</taxon>
        <taxon>Liliopsida</taxon>
        <taxon>Asparagales</taxon>
        <taxon>Orchidaceae</taxon>
        <taxon>Epidendroideae</taxon>
        <taxon>Malaxideae</taxon>
        <taxon>Dendrobiinae</taxon>
        <taxon>Dendrobium</taxon>
    </lineage>
</organism>
<dbReference type="Gene3D" id="2.40.10.120">
    <property type="match status" value="1"/>
</dbReference>
<dbReference type="PANTHER" id="PTHR22939">
    <property type="entry name" value="SERINE PROTEASE FAMILY S1C HTRA-RELATED"/>
    <property type="match status" value="1"/>
</dbReference>
<dbReference type="SUPFAM" id="SSF50494">
    <property type="entry name" value="Trypsin-like serine proteases"/>
    <property type="match status" value="1"/>
</dbReference>
<evidence type="ECO:0000256" key="1">
    <source>
        <dbReference type="ARBA" id="ARBA00010541"/>
    </source>
</evidence>
<dbReference type="Proteomes" id="UP000233837">
    <property type="component" value="Unassembled WGS sequence"/>
</dbReference>
<name>A0A2I0WXD7_9ASPA</name>
<keyword evidence="2" id="KW-0645">Protease</keyword>
<gene>
    <name evidence="2" type="primary">DEGP14</name>
    <name evidence="2" type="ORF">MA16_Dca005860</name>
</gene>
<dbReference type="GO" id="GO:0004252">
    <property type="term" value="F:serine-type endopeptidase activity"/>
    <property type="evidence" value="ECO:0007669"/>
    <property type="project" value="InterPro"/>
</dbReference>
<reference evidence="2 3" key="1">
    <citation type="journal article" date="2016" name="Sci. Rep.">
        <title>The Dendrobium catenatum Lindl. genome sequence provides insights into polysaccharide synthase, floral development and adaptive evolution.</title>
        <authorList>
            <person name="Zhang G.Q."/>
            <person name="Xu Q."/>
            <person name="Bian C."/>
            <person name="Tsai W.C."/>
            <person name="Yeh C.M."/>
            <person name="Liu K.W."/>
            <person name="Yoshida K."/>
            <person name="Zhang L.S."/>
            <person name="Chang S.B."/>
            <person name="Chen F."/>
            <person name="Shi Y."/>
            <person name="Su Y.Y."/>
            <person name="Zhang Y.Q."/>
            <person name="Chen L.J."/>
            <person name="Yin Y."/>
            <person name="Lin M."/>
            <person name="Huang H."/>
            <person name="Deng H."/>
            <person name="Wang Z.W."/>
            <person name="Zhu S.L."/>
            <person name="Zhao X."/>
            <person name="Deng C."/>
            <person name="Niu S.C."/>
            <person name="Huang J."/>
            <person name="Wang M."/>
            <person name="Liu G.H."/>
            <person name="Yang H.J."/>
            <person name="Xiao X.J."/>
            <person name="Hsiao Y.Y."/>
            <person name="Wu W.L."/>
            <person name="Chen Y.Y."/>
            <person name="Mitsuda N."/>
            <person name="Ohme-Takagi M."/>
            <person name="Luo Y.B."/>
            <person name="Van de Peer Y."/>
            <person name="Liu Z.J."/>
        </authorList>
    </citation>
    <scope>NUCLEOTIDE SEQUENCE [LARGE SCALE GENOMIC DNA]</scope>
    <source>
        <tissue evidence="2">The whole plant</tissue>
    </source>
</reference>
<dbReference type="PANTHER" id="PTHR22939:SF125">
    <property type="entry name" value="PROTEASE DO-LIKE 14-RELATED"/>
    <property type="match status" value="1"/>
</dbReference>
<dbReference type="InterPro" id="IPR001940">
    <property type="entry name" value="Peptidase_S1C"/>
</dbReference>
<evidence type="ECO:0000313" key="2">
    <source>
        <dbReference type="EMBL" id="PKU80329.1"/>
    </source>
</evidence>
<dbReference type="Pfam" id="PF13365">
    <property type="entry name" value="Trypsin_2"/>
    <property type="match status" value="1"/>
</dbReference>
<dbReference type="EMBL" id="KZ502363">
    <property type="protein sequence ID" value="PKU80329.1"/>
    <property type="molecule type" value="Genomic_DNA"/>
</dbReference>
<dbReference type="STRING" id="906689.A0A2I0WXD7"/>
<protein>
    <submittedName>
        <fullName evidence="2">Protease Do-like 14</fullName>
    </submittedName>
</protein>
<proteinExistence type="inferred from homology"/>
<accession>A0A2I0WXD7</accession>
<comment type="similarity">
    <text evidence="1">Belongs to the peptidase S1C family.</text>
</comment>
<keyword evidence="3" id="KW-1185">Reference proteome</keyword>
<keyword evidence="2" id="KW-0378">Hydrolase</keyword>
<evidence type="ECO:0000313" key="3">
    <source>
        <dbReference type="Proteomes" id="UP000233837"/>
    </source>
</evidence>
<reference evidence="2 3" key="2">
    <citation type="journal article" date="2017" name="Nature">
        <title>The Apostasia genome and the evolution of orchids.</title>
        <authorList>
            <person name="Zhang G.Q."/>
            <person name="Liu K.W."/>
            <person name="Li Z."/>
            <person name="Lohaus R."/>
            <person name="Hsiao Y.Y."/>
            <person name="Niu S.C."/>
            <person name="Wang J.Y."/>
            <person name="Lin Y.C."/>
            <person name="Xu Q."/>
            <person name="Chen L.J."/>
            <person name="Yoshida K."/>
            <person name="Fujiwara S."/>
            <person name="Wang Z.W."/>
            <person name="Zhang Y.Q."/>
            <person name="Mitsuda N."/>
            <person name="Wang M."/>
            <person name="Liu G.H."/>
            <person name="Pecoraro L."/>
            <person name="Huang H.X."/>
            <person name="Xiao X.J."/>
            <person name="Lin M."/>
            <person name="Wu X.Y."/>
            <person name="Wu W.L."/>
            <person name="Chen Y.Y."/>
            <person name="Chang S.B."/>
            <person name="Sakamoto S."/>
            <person name="Ohme-Takagi M."/>
            <person name="Yagi M."/>
            <person name="Zeng S.J."/>
            <person name="Shen C.Y."/>
            <person name="Yeh C.M."/>
            <person name="Luo Y.B."/>
            <person name="Tsai W.C."/>
            <person name="Van de Peer Y."/>
            <person name="Liu Z.J."/>
        </authorList>
    </citation>
    <scope>NUCLEOTIDE SEQUENCE [LARGE SCALE GENOMIC DNA]</scope>
    <source>
        <tissue evidence="2">The whole plant</tissue>
    </source>
</reference>
<dbReference type="PRINTS" id="PR00834">
    <property type="entry name" value="PROTEASES2C"/>
</dbReference>
<sequence length="272" mass="28567">MLRLLVSRTSRRCVGIGVIAFIAASDFLDDNNSSLSRAPISHSPLLHQFLFHPSDFVLQGFASSLLFSNPIGGLFPFVDAAVSRDNLKKEEPQGDENNDKCGPGCLGRNAIANAAAAAGPSVVNISVSRGIHGLILGKSMGSGTIIDSDGTILTCAHVVVDFEGMKSISKGKVDVTLQDGREFEGTVVSADIHSDIAVVKINSKTPLPSAKLGSSSKLRPGDWVLAMGCPLSLQNTVTAGIVSCVDRKSSDLGIGGIRQEFLQTDCAVNEME</sequence>
<dbReference type="InterPro" id="IPR009003">
    <property type="entry name" value="Peptidase_S1_PA"/>
</dbReference>
<dbReference type="GO" id="GO:0006508">
    <property type="term" value="P:proteolysis"/>
    <property type="evidence" value="ECO:0007669"/>
    <property type="project" value="UniProtKB-KW"/>
</dbReference>
<dbReference type="AlphaFoldDB" id="A0A2I0WXD7"/>